<keyword evidence="2" id="KW-0472">Membrane</keyword>
<evidence type="ECO:0008006" key="5">
    <source>
        <dbReference type="Google" id="ProtNLM"/>
    </source>
</evidence>
<sequence length="995" mass="110410">MSNGKKNFGRNCLIERISVGGKQINDFTDQIVALEDRLGKVSSIVLRIFPSSAISRSARLFRDIILTLLLRFTENGNAMFGDTVPYPYTEPFFEEIFRKINAKGKSVSLRGSSPASSSQYPPSDVSNESVLTLLDLLASSMSGLSSDFEKFMDYMKVTSNEELTSVHDSMVLFEENLKYWAKTSKAMGGGNLSAIYQHNLMFEIGEHLIDISSSLDKLIATGLPKIEDDFKEAQKVAQTESLALLSTSAFFSSVTASTLGFSFSQTSGVFDVVNFFWFCSLIFSIASVMNSLLAYSWKHSVYRKRSNDDQLPWFISLWSKETPLFFLVISAMMFSVGLCLFSYASQQSKWTSAVTTTLTGLSALGIAGATAWFILEFHSIDELWLMAKTLKEKLSLLWTNTTAKLNDKKYDIKVKLEERIPWLVSAYRKAQEGLSVPVSYMRTAFSSARQKMTSFSSWLSGLGARSRAVAGRVVKTLQTVPRPISRHNSATLDAIVGGTDQDGKSQSAASDLEKGNGQRAEEGGEANKAPLLSFNSAVKSAVLMKRWRSKVARKTSVQESPIDGLIGAFETIKPKYVEDIQQYVDCMTFSPDGNFLAICNSINCKIYSTQSLNCLATIEDTGEGDNKFSGSGRIVWSPRGSQFIIVSRVGVLIYEMHQAKSSGEDPEIQVTQIRSINCSLDNRFVTSVVWFPQGEAFVTVNNFSVRKYGLVSTGQPIGSGTLSLRSDLRAGEEEEISISDVLYIGRKPRLIIAATSTVTFGSVRVGGHKSKSQTQLIVYDLEKHAVESRIPVFSQFRGLNLSKDQSVLLVGYVDKPPQLWNIDGNSEESSAQTMLRLSPQCAYESKLKSFTDEFCRGRTFFYGNNDEFVICWDYYNDEFHVWDRQYAVLLYTFSNWYRGGSLQSMDVNRAHHALMFATGSFNGDLTVWRTGRDEEVTEQVNEDPETTTDVHQEEPSLNIGETGNNAVTDALVTVDSPSDGDDSLNALIIQPGLQA</sequence>
<protein>
    <recommendedName>
        <fullName evidence="5">WD40 repeat-like protein</fullName>
    </recommendedName>
</protein>
<feature type="transmembrane region" description="Helical" evidence="2">
    <location>
        <begin position="350"/>
        <end position="375"/>
    </location>
</feature>
<keyword evidence="2" id="KW-1133">Transmembrane helix</keyword>
<dbReference type="InterPro" id="IPR036322">
    <property type="entry name" value="WD40_repeat_dom_sf"/>
</dbReference>
<feature type="transmembrane region" description="Helical" evidence="2">
    <location>
        <begin position="324"/>
        <end position="344"/>
    </location>
</feature>
<evidence type="ECO:0000256" key="1">
    <source>
        <dbReference type="SAM" id="MobiDB-lite"/>
    </source>
</evidence>
<dbReference type="STRING" id="27342.A0A0H2S3N6"/>
<accession>A0A0H2S3N6</accession>
<name>A0A0H2S3N6_9AGAM</name>
<reference evidence="3 4" key="1">
    <citation type="submission" date="2015-04" db="EMBL/GenBank/DDBJ databases">
        <title>Complete genome sequence of Schizopora paradoxa KUC8140, a cosmopolitan wood degrader in East Asia.</title>
        <authorList>
            <consortium name="DOE Joint Genome Institute"/>
            <person name="Min B."/>
            <person name="Park H."/>
            <person name="Jang Y."/>
            <person name="Kim J.-J."/>
            <person name="Kim K.H."/>
            <person name="Pangilinan J."/>
            <person name="Lipzen A."/>
            <person name="Riley R."/>
            <person name="Grigoriev I.V."/>
            <person name="Spatafora J.W."/>
            <person name="Choi I.-G."/>
        </authorList>
    </citation>
    <scope>NUCLEOTIDE SEQUENCE [LARGE SCALE GENOMIC DNA]</scope>
    <source>
        <strain evidence="3 4">KUC8140</strain>
    </source>
</reference>
<dbReference type="InterPro" id="IPR015943">
    <property type="entry name" value="WD40/YVTN_repeat-like_dom_sf"/>
</dbReference>
<evidence type="ECO:0000313" key="3">
    <source>
        <dbReference type="EMBL" id="KLO18647.1"/>
    </source>
</evidence>
<feature type="compositionally biased region" description="Basic and acidic residues" evidence="1">
    <location>
        <begin position="511"/>
        <end position="522"/>
    </location>
</feature>
<feature type="transmembrane region" description="Helical" evidence="2">
    <location>
        <begin position="275"/>
        <end position="295"/>
    </location>
</feature>
<dbReference type="Proteomes" id="UP000053477">
    <property type="component" value="Unassembled WGS sequence"/>
</dbReference>
<feature type="region of interest" description="Disordered" evidence="1">
    <location>
        <begin position="495"/>
        <end position="526"/>
    </location>
</feature>
<proteinExistence type="predicted"/>
<evidence type="ECO:0000256" key="2">
    <source>
        <dbReference type="SAM" id="Phobius"/>
    </source>
</evidence>
<dbReference type="Gene3D" id="2.130.10.10">
    <property type="entry name" value="YVTN repeat-like/Quinoprotein amine dehydrogenase"/>
    <property type="match status" value="1"/>
</dbReference>
<feature type="region of interest" description="Disordered" evidence="1">
    <location>
        <begin position="938"/>
        <end position="963"/>
    </location>
</feature>
<keyword evidence="2" id="KW-0812">Transmembrane</keyword>
<keyword evidence="4" id="KW-1185">Reference proteome</keyword>
<dbReference type="SUPFAM" id="SSF50978">
    <property type="entry name" value="WD40 repeat-like"/>
    <property type="match status" value="1"/>
</dbReference>
<evidence type="ECO:0000313" key="4">
    <source>
        <dbReference type="Proteomes" id="UP000053477"/>
    </source>
</evidence>
<feature type="transmembrane region" description="Helical" evidence="2">
    <location>
        <begin position="242"/>
        <end position="263"/>
    </location>
</feature>
<dbReference type="OrthoDB" id="972532at2759"/>
<dbReference type="AlphaFoldDB" id="A0A0H2S3N6"/>
<dbReference type="InParanoid" id="A0A0H2S3N6"/>
<organism evidence="3 4">
    <name type="scientific">Schizopora paradoxa</name>
    <dbReference type="NCBI Taxonomy" id="27342"/>
    <lineage>
        <taxon>Eukaryota</taxon>
        <taxon>Fungi</taxon>
        <taxon>Dikarya</taxon>
        <taxon>Basidiomycota</taxon>
        <taxon>Agaricomycotina</taxon>
        <taxon>Agaricomycetes</taxon>
        <taxon>Hymenochaetales</taxon>
        <taxon>Schizoporaceae</taxon>
        <taxon>Schizopora</taxon>
    </lineage>
</organism>
<gene>
    <name evidence="3" type="ORF">SCHPADRAFT_104450</name>
</gene>
<dbReference type="EMBL" id="KQ085892">
    <property type="protein sequence ID" value="KLO18647.1"/>
    <property type="molecule type" value="Genomic_DNA"/>
</dbReference>